<dbReference type="OrthoDB" id="9813965at2"/>
<dbReference type="InterPro" id="IPR036163">
    <property type="entry name" value="HMA_dom_sf"/>
</dbReference>
<sequence length="65" mass="6798">MAIELTVPDMTCGHCVKTITEAVQAVAPGAQVHTDLATHQVRIEGAAQAEPVRAAIREAGYDVQG</sequence>
<dbReference type="SUPFAM" id="SSF55008">
    <property type="entry name" value="HMA, heavy metal-associated domain"/>
    <property type="match status" value="1"/>
</dbReference>
<protein>
    <submittedName>
        <fullName evidence="2">Heavy metal transport protein</fullName>
    </submittedName>
</protein>
<dbReference type="GO" id="GO:0046872">
    <property type="term" value="F:metal ion binding"/>
    <property type="evidence" value="ECO:0007669"/>
    <property type="project" value="InterPro"/>
</dbReference>
<name>A0A157R9B7_9BORD</name>
<dbReference type="RefSeq" id="WP_066419526.1">
    <property type="nucleotide sequence ID" value="NZ_FKBS01000029.1"/>
</dbReference>
<dbReference type="Proteomes" id="UP000077037">
    <property type="component" value="Unassembled WGS sequence"/>
</dbReference>
<evidence type="ECO:0000313" key="3">
    <source>
        <dbReference type="Proteomes" id="UP000077037"/>
    </source>
</evidence>
<dbReference type="Gene3D" id="3.30.70.100">
    <property type="match status" value="1"/>
</dbReference>
<dbReference type="Pfam" id="PF00403">
    <property type="entry name" value="HMA"/>
    <property type="match status" value="1"/>
</dbReference>
<dbReference type="AlphaFoldDB" id="A0A157R9B7"/>
<reference evidence="2 3" key="1">
    <citation type="submission" date="2016-03" db="EMBL/GenBank/DDBJ databases">
        <authorList>
            <consortium name="Pathogen Informatics"/>
        </authorList>
    </citation>
    <scope>NUCLEOTIDE SEQUENCE [LARGE SCALE GENOMIC DNA]</scope>
    <source>
        <strain evidence="2 3">NCTC13364</strain>
    </source>
</reference>
<dbReference type="CDD" id="cd00371">
    <property type="entry name" value="HMA"/>
    <property type="match status" value="1"/>
</dbReference>
<dbReference type="PROSITE" id="PS50846">
    <property type="entry name" value="HMA_2"/>
    <property type="match status" value="1"/>
</dbReference>
<evidence type="ECO:0000259" key="1">
    <source>
        <dbReference type="PROSITE" id="PS50846"/>
    </source>
</evidence>
<dbReference type="EMBL" id="FKBS01000029">
    <property type="protein sequence ID" value="SAI54414.1"/>
    <property type="molecule type" value="Genomic_DNA"/>
</dbReference>
<feature type="domain" description="HMA" evidence="1">
    <location>
        <begin position="1"/>
        <end position="64"/>
    </location>
</feature>
<dbReference type="InterPro" id="IPR006121">
    <property type="entry name" value="HMA_dom"/>
</dbReference>
<proteinExistence type="predicted"/>
<organism evidence="2 3">
    <name type="scientific">Bordetella ansorpii</name>
    <dbReference type="NCBI Taxonomy" id="288768"/>
    <lineage>
        <taxon>Bacteria</taxon>
        <taxon>Pseudomonadati</taxon>
        <taxon>Pseudomonadota</taxon>
        <taxon>Betaproteobacteria</taxon>
        <taxon>Burkholderiales</taxon>
        <taxon>Alcaligenaceae</taxon>
        <taxon>Bordetella</taxon>
    </lineage>
</organism>
<accession>A0A157R9B7</accession>
<evidence type="ECO:0000313" key="2">
    <source>
        <dbReference type="EMBL" id="SAI54414.1"/>
    </source>
</evidence>
<gene>
    <name evidence="2" type="ORF">SAMEA1982600_04479</name>
</gene>